<reference evidence="2 4" key="1">
    <citation type="submission" date="2015-04" db="EMBL/GenBank/DDBJ databases">
        <title>The draft genome sequence of Roseovarius indicus B108T.</title>
        <authorList>
            <person name="Li G."/>
            <person name="Lai Q."/>
            <person name="Shao Z."/>
            <person name="Yan P."/>
        </authorList>
    </citation>
    <scope>NUCLEOTIDE SEQUENCE [LARGE SCALE GENOMIC DNA]</scope>
    <source>
        <strain evidence="2 4">B108</strain>
    </source>
</reference>
<dbReference type="KEGG" id="rid:RIdsm_02350"/>
<dbReference type="PATRIC" id="fig|540747.5.peg.5595"/>
<feature type="transmembrane region" description="Helical" evidence="1">
    <location>
        <begin position="101"/>
        <end position="120"/>
    </location>
</feature>
<dbReference type="STRING" id="540747.SAMN04488031_101992"/>
<gene>
    <name evidence="3" type="ORF">RIdsm_02350</name>
    <name evidence="2" type="ORF">XM52_12800</name>
</gene>
<organism evidence="2 4">
    <name type="scientific">Roseovarius indicus</name>
    <dbReference type="NCBI Taxonomy" id="540747"/>
    <lineage>
        <taxon>Bacteria</taxon>
        <taxon>Pseudomonadati</taxon>
        <taxon>Pseudomonadota</taxon>
        <taxon>Alphaproteobacteria</taxon>
        <taxon>Rhodobacterales</taxon>
        <taxon>Roseobacteraceae</taxon>
        <taxon>Roseovarius</taxon>
    </lineage>
</organism>
<keyword evidence="1" id="KW-0812">Transmembrane</keyword>
<dbReference type="EMBL" id="CP031598">
    <property type="protein sequence ID" value="QEW26550.1"/>
    <property type="molecule type" value="Genomic_DNA"/>
</dbReference>
<dbReference type="Proteomes" id="UP000325785">
    <property type="component" value="Chromosome"/>
</dbReference>
<evidence type="ECO:0000313" key="2">
    <source>
        <dbReference type="EMBL" id="KRS17373.1"/>
    </source>
</evidence>
<proteinExistence type="predicted"/>
<sequence length="124" mass="12848">MTLAQAAIWLSGGGVLVTGVLALMFLRDPVSGMAATTHRAEKLPEVMTDRYIAFLILAIGATVYGDLKVIAVLFFAFSFMGYADAYIYARGGYPYAKHVGAGTAALLVAAVAVLALLGSGEGVS</sequence>
<keyword evidence="1" id="KW-1133">Transmembrane helix</keyword>
<keyword evidence="1" id="KW-0472">Membrane</keyword>
<evidence type="ECO:0000313" key="5">
    <source>
        <dbReference type="Proteomes" id="UP000325785"/>
    </source>
</evidence>
<feature type="transmembrane region" description="Helical" evidence="1">
    <location>
        <begin position="6"/>
        <end position="26"/>
    </location>
</feature>
<evidence type="ECO:0000313" key="3">
    <source>
        <dbReference type="EMBL" id="QEW26550.1"/>
    </source>
</evidence>
<accession>A0A0T5P8J5</accession>
<dbReference type="RefSeq" id="WP_057816537.1">
    <property type="nucleotide sequence ID" value="NZ_CAXRJZ010000118.1"/>
</dbReference>
<dbReference type="OrthoDB" id="7868624at2"/>
<protein>
    <submittedName>
        <fullName evidence="2">Uncharacterized protein</fullName>
    </submittedName>
</protein>
<keyword evidence="4" id="KW-1185">Reference proteome</keyword>
<dbReference type="Proteomes" id="UP000051401">
    <property type="component" value="Unassembled WGS sequence"/>
</dbReference>
<dbReference type="AlphaFoldDB" id="A0A0T5P8J5"/>
<evidence type="ECO:0000256" key="1">
    <source>
        <dbReference type="SAM" id="Phobius"/>
    </source>
</evidence>
<evidence type="ECO:0000313" key="4">
    <source>
        <dbReference type="Proteomes" id="UP000051401"/>
    </source>
</evidence>
<name>A0A0T5P8J5_9RHOB</name>
<reference evidence="3 5" key="2">
    <citation type="submission" date="2018-08" db="EMBL/GenBank/DDBJ databases">
        <title>Genetic Globetrotter - A new plasmid hitch-hiking vast phylogenetic and geographic distances.</title>
        <authorList>
            <person name="Vollmers J."/>
            <person name="Petersen J."/>
        </authorList>
    </citation>
    <scope>NUCLEOTIDE SEQUENCE [LARGE SCALE GENOMIC DNA]</scope>
    <source>
        <strain evidence="3 5">DSM 26383</strain>
    </source>
</reference>
<dbReference type="EMBL" id="LAXI01000007">
    <property type="protein sequence ID" value="KRS17373.1"/>
    <property type="molecule type" value="Genomic_DNA"/>
</dbReference>